<evidence type="ECO:0000256" key="1">
    <source>
        <dbReference type="SAM" id="MobiDB-lite"/>
    </source>
</evidence>
<evidence type="ECO:0000313" key="3">
    <source>
        <dbReference type="Proteomes" id="UP001066276"/>
    </source>
</evidence>
<name>A0AAV7UBH3_PLEWA</name>
<evidence type="ECO:0000313" key="2">
    <source>
        <dbReference type="EMBL" id="KAJ1186327.1"/>
    </source>
</evidence>
<gene>
    <name evidence="2" type="ORF">NDU88_003109</name>
</gene>
<accession>A0AAV7UBH3</accession>
<organism evidence="2 3">
    <name type="scientific">Pleurodeles waltl</name>
    <name type="common">Iberian ribbed newt</name>
    <dbReference type="NCBI Taxonomy" id="8319"/>
    <lineage>
        <taxon>Eukaryota</taxon>
        <taxon>Metazoa</taxon>
        <taxon>Chordata</taxon>
        <taxon>Craniata</taxon>
        <taxon>Vertebrata</taxon>
        <taxon>Euteleostomi</taxon>
        <taxon>Amphibia</taxon>
        <taxon>Batrachia</taxon>
        <taxon>Caudata</taxon>
        <taxon>Salamandroidea</taxon>
        <taxon>Salamandridae</taxon>
        <taxon>Pleurodelinae</taxon>
        <taxon>Pleurodeles</taxon>
    </lineage>
</organism>
<keyword evidence="3" id="KW-1185">Reference proteome</keyword>
<feature type="region of interest" description="Disordered" evidence="1">
    <location>
        <begin position="1"/>
        <end position="21"/>
    </location>
</feature>
<proteinExistence type="predicted"/>
<comment type="caution">
    <text evidence="2">The sequence shown here is derived from an EMBL/GenBank/DDBJ whole genome shotgun (WGS) entry which is preliminary data.</text>
</comment>
<sequence>MRRCSGPWQNGHSPPLGDRRRAGAALQAQLLEGHASEIAAVTASREQHIEMSRQERAPLAFSSALNRLPRLHKVTERGEPE</sequence>
<dbReference type="Proteomes" id="UP001066276">
    <property type="component" value="Chromosome 3_1"/>
</dbReference>
<dbReference type="AlphaFoldDB" id="A0AAV7UBH3"/>
<protein>
    <submittedName>
        <fullName evidence="2">Uncharacterized protein</fullName>
    </submittedName>
</protein>
<reference evidence="2" key="1">
    <citation type="journal article" date="2022" name="bioRxiv">
        <title>Sequencing and chromosome-scale assembly of the giantPleurodeles waltlgenome.</title>
        <authorList>
            <person name="Brown T."/>
            <person name="Elewa A."/>
            <person name="Iarovenko S."/>
            <person name="Subramanian E."/>
            <person name="Araus A.J."/>
            <person name="Petzold A."/>
            <person name="Susuki M."/>
            <person name="Suzuki K.-i.T."/>
            <person name="Hayashi T."/>
            <person name="Toyoda A."/>
            <person name="Oliveira C."/>
            <person name="Osipova E."/>
            <person name="Leigh N.D."/>
            <person name="Simon A."/>
            <person name="Yun M.H."/>
        </authorList>
    </citation>
    <scope>NUCLEOTIDE SEQUENCE</scope>
    <source>
        <strain evidence="2">20211129_DDA</strain>
        <tissue evidence="2">Liver</tissue>
    </source>
</reference>
<dbReference type="EMBL" id="JANPWB010000005">
    <property type="protein sequence ID" value="KAJ1186327.1"/>
    <property type="molecule type" value="Genomic_DNA"/>
</dbReference>